<dbReference type="Proteomes" id="UP000799423">
    <property type="component" value="Unassembled WGS sequence"/>
</dbReference>
<dbReference type="AlphaFoldDB" id="A0A6A7BBE1"/>
<reference evidence="1" key="1">
    <citation type="submission" date="2020-01" db="EMBL/GenBank/DDBJ databases">
        <authorList>
            <consortium name="DOE Joint Genome Institute"/>
            <person name="Haridas S."/>
            <person name="Albert R."/>
            <person name="Binder M."/>
            <person name="Bloem J."/>
            <person name="Labutti K."/>
            <person name="Salamov A."/>
            <person name="Andreopoulos B."/>
            <person name="Baker S.E."/>
            <person name="Barry K."/>
            <person name="Bills G."/>
            <person name="Bluhm B.H."/>
            <person name="Cannon C."/>
            <person name="Castanera R."/>
            <person name="Culley D.E."/>
            <person name="Daum C."/>
            <person name="Ezra D."/>
            <person name="Gonzalez J.B."/>
            <person name="Henrissat B."/>
            <person name="Kuo A."/>
            <person name="Liang C."/>
            <person name="Lipzen A."/>
            <person name="Lutzoni F."/>
            <person name="Magnuson J."/>
            <person name="Mondo S."/>
            <person name="Nolan M."/>
            <person name="Ohm R."/>
            <person name="Pangilinan J."/>
            <person name="Park H.-J."/>
            <person name="Ramirez L."/>
            <person name="Alfaro M."/>
            <person name="Sun H."/>
            <person name="Tritt A."/>
            <person name="Yoshinaga Y."/>
            <person name="Zwiers L.-H."/>
            <person name="Turgeon B.G."/>
            <person name="Goodwin S.B."/>
            <person name="Spatafora J.W."/>
            <person name="Crous P.W."/>
            <person name="Grigoriev I.V."/>
        </authorList>
    </citation>
    <scope>NUCLEOTIDE SEQUENCE</scope>
    <source>
        <strain evidence="1">IPT5</strain>
    </source>
</reference>
<dbReference type="OrthoDB" id="417877at2759"/>
<dbReference type="EMBL" id="MU006297">
    <property type="protein sequence ID" value="KAF2852744.1"/>
    <property type="molecule type" value="Genomic_DNA"/>
</dbReference>
<evidence type="ECO:0000313" key="2">
    <source>
        <dbReference type="Proteomes" id="UP000799423"/>
    </source>
</evidence>
<protein>
    <submittedName>
        <fullName evidence="1">Uncharacterized protein</fullName>
    </submittedName>
</protein>
<evidence type="ECO:0000313" key="1">
    <source>
        <dbReference type="EMBL" id="KAF2852744.1"/>
    </source>
</evidence>
<feature type="non-terminal residue" evidence="1">
    <location>
        <position position="1"/>
    </location>
</feature>
<organism evidence="1 2">
    <name type="scientific">Plenodomus tracheiphilus IPT5</name>
    <dbReference type="NCBI Taxonomy" id="1408161"/>
    <lineage>
        <taxon>Eukaryota</taxon>
        <taxon>Fungi</taxon>
        <taxon>Dikarya</taxon>
        <taxon>Ascomycota</taxon>
        <taxon>Pezizomycotina</taxon>
        <taxon>Dothideomycetes</taxon>
        <taxon>Pleosporomycetidae</taxon>
        <taxon>Pleosporales</taxon>
        <taxon>Pleosporineae</taxon>
        <taxon>Leptosphaeriaceae</taxon>
        <taxon>Plenodomus</taxon>
    </lineage>
</organism>
<keyword evidence="2" id="KW-1185">Reference proteome</keyword>
<gene>
    <name evidence="1" type="ORF">T440DRAFT_525109</name>
</gene>
<accession>A0A6A7BBE1</accession>
<name>A0A6A7BBE1_9PLEO</name>
<sequence>DLEDWAKPTTTKQFLAQVKSWSSQLAIAFAGNHFLDKWTLFTIGTLQWMLQCNRCESTLEKRAPAKFPRIGAGAGMAMEATYVLSNLITSVAGVGSIKEALRA</sequence>
<proteinExistence type="predicted"/>